<dbReference type="GO" id="GO:0008146">
    <property type="term" value="F:sulfotransferase activity"/>
    <property type="evidence" value="ECO:0007669"/>
    <property type="project" value="InterPro"/>
</dbReference>
<reference evidence="5 6" key="1">
    <citation type="journal article" date="2019" name="Plant Biotechnol. J.">
        <title>The red bayberry genome and genetic basis of sex determination.</title>
        <authorList>
            <person name="Jia H.M."/>
            <person name="Jia H.J."/>
            <person name="Cai Q.L."/>
            <person name="Wang Y."/>
            <person name="Zhao H.B."/>
            <person name="Yang W.F."/>
            <person name="Wang G.Y."/>
            <person name="Li Y.H."/>
            <person name="Zhan D.L."/>
            <person name="Shen Y.T."/>
            <person name="Niu Q.F."/>
            <person name="Chang L."/>
            <person name="Qiu J."/>
            <person name="Zhao L."/>
            <person name="Xie H.B."/>
            <person name="Fu W.Y."/>
            <person name="Jin J."/>
            <person name="Li X.W."/>
            <person name="Jiao Y."/>
            <person name="Zhou C.C."/>
            <person name="Tu T."/>
            <person name="Chai C.Y."/>
            <person name="Gao J.L."/>
            <person name="Fan L.J."/>
            <person name="van de Weg E."/>
            <person name="Wang J.Y."/>
            <person name="Gao Z.S."/>
        </authorList>
    </citation>
    <scope>NUCLEOTIDE SEQUENCE [LARGE SCALE GENOMIC DNA]</scope>
    <source>
        <tissue evidence="5">Leaves</tissue>
    </source>
</reference>
<evidence type="ECO:0000259" key="4">
    <source>
        <dbReference type="Pfam" id="PF00685"/>
    </source>
</evidence>
<dbReference type="Proteomes" id="UP000516437">
    <property type="component" value="Chromosome 7"/>
</dbReference>
<dbReference type="EMBL" id="RXIC02000025">
    <property type="protein sequence ID" value="KAB1206576.1"/>
    <property type="molecule type" value="Genomic_DNA"/>
</dbReference>
<evidence type="ECO:0000256" key="1">
    <source>
        <dbReference type="ARBA" id="ARBA00005771"/>
    </source>
</evidence>
<feature type="domain" description="Sulfotransferase" evidence="4">
    <location>
        <begin position="2"/>
        <end position="160"/>
    </location>
</feature>
<dbReference type="Pfam" id="PF00685">
    <property type="entry name" value="Sulfotransfer_1"/>
    <property type="match status" value="1"/>
</dbReference>
<dbReference type="OrthoDB" id="205623at2759"/>
<sequence length="164" mass="19234">MDTFVSLWQFTNKLRPANCGIQPLEEAFEKFCRGVSLFGPYWDHVLSYWNESLKKPQKVFFLKFEEMKRQPVAYLHRLAEFIGCPISREEEANGVVNDILRLCSFDYLSTLEVNKSGHMATGEKHDAFFRKGDIGDWMNYLTIEMIEKLDRITEEKFSDAGLRF</sequence>
<dbReference type="AlphaFoldDB" id="A0A6A1V2W7"/>
<gene>
    <name evidence="5" type="ORF">CJ030_MR7G020461</name>
</gene>
<name>A0A6A1V2W7_9ROSI</name>
<evidence type="ECO:0000313" key="6">
    <source>
        <dbReference type="Proteomes" id="UP000516437"/>
    </source>
</evidence>
<organism evidence="5 6">
    <name type="scientific">Morella rubra</name>
    <name type="common">Chinese bayberry</name>
    <dbReference type="NCBI Taxonomy" id="262757"/>
    <lineage>
        <taxon>Eukaryota</taxon>
        <taxon>Viridiplantae</taxon>
        <taxon>Streptophyta</taxon>
        <taxon>Embryophyta</taxon>
        <taxon>Tracheophyta</taxon>
        <taxon>Spermatophyta</taxon>
        <taxon>Magnoliopsida</taxon>
        <taxon>eudicotyledons</taxon>
        <taxon>Gunneridae</taxon>
        <taxon>Pentapetalae</taxon>
        <taxon>rosids</taxon>
        <taxon>fabids</taxon>
        <taxon>Fagales</taxon>
        <taxon>Myricaceae</taxon>
        <taxon>Morella</taxon>
    </lineage>
</organism>
<evidence type="ECO:0000256" key="3">
    <source>
        <dbReference type="RuleBase" id="RU361155"/>
    </source>
</evidence>
<dbReference type="InterPro" id="IPR000863">
    <property type="entry name" value="Sulfotransferase_dom"/>
</dbReference>
<dbReference type="Gene3D" id="3.40.50.300">
    <property type="entry name" value="P-loop containing nucleotide triphosphate hydrolases"/>
    <property type="match status" value="1"/>
</dbReference>
<keyword evidence="2 3" id="KW-0808">Transferase</keyword>
<comment type="similarity">
    <text evidence="1 3">Belongs to the sulfotransferase 1 family.</text>
</comment>
<proteinExistence type="inferred from homology"/>
<accession>A0A6A1V2W7</accession>
<evidence type="ECO:0000256" key="2">
    <source>
        <dbReference type="ARBA" id="ARBA00022679"/>
    </source>
</evidence>
<keyword evidence="6" id="KW-1185">Reference proteome</keyword>
<dbReference type="SUPFAM" id="SSF52540">
    <property type="entry name" value="P-loop containing nucleoside triphosphate hydrolases"/>
    <property type="match status" value="1"/>
</dbReference>
<protein>
    <recommendedName>
        <fullName evidence="3">Sulfotransferase</fullName>
        <ecNumber evidence="3">2.8.2.-</ecNumber>
    </recommendedName>
</protein>
<dbReference type="PANTHER" id="PTHR11783">
    <property type="entry name" value="SULFOTRANSFERASE SULT"/>
    <property type="match status" value="1"/>
</dbReference>
<dbReference type="InterPro" id="IPR027417">
    <property type="entry name" value="P-loop_NTPase"/>
</dbReference>
<dbReference type="EC" id="2.8.2.-" evidence="3"/>
<comment type="caution">
    <text evidence="5">The sequence shown here is derived from an EMBL/GenBank/DDBJ whole genome shotgun (WGS) entry which is preliminary data.</text>
</comment>
<evidence type="ECO:0000313" key="5">
    <source>
        <dbReference type="EMBL" id="KAB1206576.1"/>
    </source>
</evidence>